<dbReference type="AlphaFoldDB" id="R7U098"/>
<proteinExistence type="predicted"/>
<reference evidence="4" key="1">
    <citation type="submission" date="2012-12" db="EMBL/GenBank/DDBJ databases">
        <authorList>
            <person name="Hellsten U."/>
            <person name="Grimwood J."/>
            <person name="Chapman J.A."/>
            <person name="Shapiro H."/>
            <person name="Aerts A."/>
            <person name="Otillar R.P."/>
            <person name="Terry A.Y."/>
            <person name="Boore J.L."/>
            <person name="Simakov O."/>
            <person name="Marletaz F."/>
            <person name="Cho S.-J."/>
            <person name="Edsinger-Gonzales E."/>
            <person name="Havlak P."/>
            <person name="Kuo D.-H."/>
            <person name="Larsson T."/>
            <person name="Lv J."/>
            <person name="Arendt D."/>
            <person name="Savage R."/>
            <person name="Osoegawa K."/>
            <person name="de Jong P."/>
            <person name="Lindberg D.R."/>
            <person name="Seaver E.C."/>
            <person name="Weisblat D.A."/>
            <person name="Putnam N.H."/>
            <person name="Grigoriev I.V."/>
            <person name="Rokhsar D.S."/>
        </authorList>
    </citation>
    <scope>NUCLEOTIDE SEQUENCE</scope>
    <source>
        <strain evidence="4">I ESC-2004</strain>
    </source>
</reference>
<evidence type="ECO:0000313" key="3">
    <source>
        <dbReference type="EnsemblMetazoa" id="CapteP210445"/>
    </source>
</evidence>
<evidence type="ECO:0008006" key="5">
    <source>
        <dbReference type="Google" id="ProtNLM"/>
    </source>
</evidence>
<evidence type="ECO:0000313" key="4">
    <source>
        <dbReference type="Proteomes" id="UP000014760"/>
    </source>
</evidence>
<keyword evidence="4" id="KW-1185">Reference proteome</keyword>
<name>R7U098_CAPTE</name>
<dbReference type="HOGENOM" id="CLU_1788684_0_0_1"/>
<dbReference type="EMBL" id="AMQN01011254">
    <property type="status" value="NOT_ANNOTATED_CDS"/>
    <property type="molecule type" value="Genomic_DNA"/>
</dbReference>
<dbReference type="EMBL" id="KB308778">
    <property type="protein sequence ID" value="ELT96630.1"/>
    <property type="molecule type" value="Genomic_DNA"/>
</dbReference>
<sequence>MSHLKFLLNSLISCLDEATSSCSVEEKSNLAVFTDTFKYLCSSSVREVYRRTSDCVLKNNLDYQTLTCLTQFINIPIEGFTSVEKCRILNNALDCVVRTANKTCGADLAEVYLTTFRNILGHNFIKNNPFCEISVTVVAKLDVLA</sequence>
<feature type="signal peptide" evidence="1">
    <location>
        <begin position="1"/>
        <end position="21"/>
    </location>
</feature>
<accession>R7U098</accession>
<evidence type="ECO:0000313" key="2">
    <source>
        <dbReference type="EMBL" id="ELT96630.1"/>
    </source>
</evidence>
<dbReference type="EnsemblMetazoa" id="CapteT210445">
    <property type="protein sequence ID" value="CapteP210445"/>
    <property type="gene ID" value="CapteG210445"/>
</dbReference>
<evidence type="ECO:0000256" key="1">
    <source>
        <dbReference type="SAM" id="SignalP"/>
    </source>
</evidence>
<dbReference type="Proteomes" id="UP000014760">
    <property type="component" value="Unassembled WGS sequence"/>
</dbReference>
<keyword evidence="1" id="KW-0732">Signal</keyword>
<reference evidence="3" key="3">
    <citation type="submission" date="2015-06" db="UniProtKB">
        <authorList>
            <consortium name="EnsemblMetazoa"/>
        </authorList>
    </citation>
    <scope>IDENTIFICATION</scope>
</reference>
<reference evidence="2 4" key="2">
    <citation type="journal article" date="2013" name="Nature">
        <title>Insights into bilaterian evolution from three spiralian genomes.</title>
        <authorList>
            <person name="Simakov O."/>
            <person name="Marletaz F."/>
            <person name="Cho S.J."/>
            <person name="Edsinger-Gonzales E."/>
            <person name="Havlak P."/>
            <person name="Hellsten U."/>
            <person name="Kuo D.H."/>
            <person name="Larsson T."/>
            <person name="Lv J."/>
            <person name="Arendt D."/>
            <person name="Savage R."/>
            <person name="Osoegawa K."/>
            <person name="de Jong P."/>
            <person name="Grimwood J."/>
            <person name="Chapman J.A."/>
            <person name="Shapiro H."/>
            <person name="Aerts A."/>
            <person name="Otillar R.P."/>
            <person name="Terry A.Y."/>
            <person name="Boore J.L."/>
            <person name="Grigoriev I.V."/>
            <person name="Lindberg D.R."/>
            <person name="Seaver E.C."/>
            <person name="Weisblat D.A."/>
            <person name="Putnam N.H."/>
            <person name="Rokhsar D.S."/>
        </authorList>
    </citation>
    <scope>NUCLEOTIDE SEQUENCE</scope>
    <source>
        <strain evidence="2 4">I ESC-2004</strain>
    </source>
</reference>
<gene>
    <name evidence="2" type="ORF">CAPTEDRAFT_210445</name>
</gene>
<organism evidence="2">
    <name type="scientific">Capitella teleta</name>
    <name type="common">Polychaete worm</name>
    <dbReference type="NCBI Taxonomy" id="283909"/>
    <lineage>
        <taxon>Eukaryota</taxon>
        <taxon>Metazoa</taxon>
        <taxon>Spiralia</taxon>
        <taxon>Lophotrochozoa</taxon>
        <taxon>Annelida</taxon>
        <taxon>Polychaeta</taxon>
        <taxon>Sedentaria</taxon>
        <taxon>Scolecida</taxon>
        <taxon>Capitellidae</taxon>
        <taxon>Capitella</taxon>
    </lineage>
</organism>
<dbReference type="EMBL" id="AMQN01011255">
    <property type="status" value="NOT_ANNOTATED_CDS"/>
    <property type="molecule type" value="Genomic_DNA"/>
</dbReference>
<protein>
    <recommendedName>
        <fullName evidence="5">DUF19 domain-containing protein</fullName>
    </recommendedName>
</protein>
<feature type="chain" id="PRO_5008787562" description="DUF19 domain-containing protein" evidence="1">
    <location>
        <begin position="22"/>
        <end position="145"/>
    </location>
</feature>